<gene>
    <name evidence="5" type="ORF">Daus18300_003715</name>
</gene>
<dbReference type="Pfam" id="PF00145">
    <property type="entry name" value="DNA_methylase"/>
    <property type="match status" value="1"/>
</dbReference>
<evidence type="ECO:0000256" key="4">
    <source>
        <dbReference type="PROSITE-ProRule" id="PRU01016"/>
    </source>
</evidence>
<feature type="active site" evidence="4">
    <location>
        <position position="78"/>
    </location>
</feature>
<dbReference type="PANTHER" id="PTHR46098">
    <property type="entry name" value="TRNA (CYTOSINE(38)-C(5))-METHYLTRANSFERASE"/>
    <property type="match status" value="1"/>
</dbReference>
<dbReference type="Gene3D" id="3.40.50.150">
    <property type="entry name" value="Vaccinia Virus protein VP39"/>
    <property type="match status" value="1"/>
</dbReference>
<dbReference type="NCBIfam" id="TIGR00675">
    <property type="entry name" value="dcm"/>
    <property type="match status" value="1"/>
</dbReference>
<evidence type="ECO:0000256" key="3">
    <source>
        <dbReference type="ARBA" id="ARBA00022691"/>
    </source>
</evidence>
<comment type="caution">
    <text evidence="5">The sequence shown here is derived from an EMBL/GenBank/DDBJ whole genome shotgun (WGS) entry which is preliminary data.</text>
</comment>
<name>A0ABR3XD02_9PEZI</name>
<dbReference type="InterPro" id="IPR001525">
    <property type="entry name" value="C5_MeTfrase"/>
</dbReference>
<organism evidence="5 6">
    <name type="scientific">Diaporthe australafricana</name>
    <dbReference type="NCBI Taxonomy" id="127596"/>
    <lineage>
        <taxon>Eukaryota</taxon>
        <taxon>Fungi</taxon>
        <taxon>Dikarya</taxon>
        <taxon>Ascomycota</taxon>
        <taxon>Pezizomycotina</taxon>
        <taxon>Sordariomycetes</taxon>
        <taxon>Sordariomycetidae</taxon>
        <taxon>Diaporthales</taxon>
        <taxon>Diaporthaceae</taxon>
        <taxon>Diaporthe</taxon>
    </lineage>
</organism>
<evidence type="ECO:0000256" key="1">
    <source>
        <dbReference type="ARBA" id="ARBA00022603"/>
    </source>
</evidence>
<dbReference type="PROSITE" id="PS00094">
    <property type="entry name" value="C5_MTASE_1"/>
    <property type="match status" value="1"/>
</dbReference>
<dbReference type="PROSITE" id="PS51679">
    <property type="entry name" value="SAM_MT_C5"/>
    <property type="match status" value="1"/>
</dbReference>
<evidence type="ECO:0000256" key="2">
    <source>
        <dbReference type="ARBA" id="ARBA00022679"/>
    </source>
</evidence>
<dbReference type="PANTHER" id="PTHR46098:SF1">
    <property type="entry name" value="TRNA (CYTOSINE(38)-C(5))-METHYLTRANSFERASE"/>
    <property type="match status" value="1"/>
</dbReference>
<proteinExistence type="inferred from homology"/>
<evidence type="ECO:0000313" key="5">
    <source>
        <dbReference type="EMBL" id="KAL1873843.1"/>
    </source>
</evidence>
<keyword evidence="1 4" id="KW-0489">Methyltransferase</keyword>
<comment type="similarity">
    <text evidence="4">Belongs to the class I-like SAM-binding methyltransferase superfamily. C5-methyltransferase family.</text>
</comment>
<dbReference type="InterPro" id="IPR050750">
    <property type="entry name" value="C5-MTase"/>
</dbReference>
<dbReference type="Proteomes" id="UP001583177">
    <property type="component" value="Unassembled WGS sequence"/>
</dbReference>
<evidence type="ECO:0000313" key="6">
    <source>
        <dbReference type="Proteomes" id="UP001583177"/>
    </source>
</evidence>
<reference evidence="5 6" key="1">
    <citation type="journal article" date="2024" name="IMA Fungus">
        <title>IMA Genome - F19 : A genome assembly and annotation guide to empower mycologists, including annotated draft genome sequences of Ceratocystis pirilliformis, Diaporthe australafricana, Fusarium ophioides, Paecilomyces lecythidis, and Sporothrix stenoceras.</title>
        <authorList>
            <person name="Aylward J."/>
            <person name="Wilson A.M."/>
            <person name="Visagie C.M."/>
            <person name="Spraker J."/>
            <person name="Barnes I."/>
            <person name="Buitendag C."/>
            <person name="Ceriani C."/>
            <person name="Del Mar Angel L."/>
            <person name="du Plessis D."/>
            <person name="Fuchs T."/>
            <person name="Gasser K."/>
            <person name="Kramer D."/>
            <person name="Li W."/>
            <person name="Munsamy K."/>
            <person name="Piso A."/>
            <person name="Price J.L."/>
            <person name="Sonnekus B."/>
            <person name="Thomas C."/>
            <person name="van der Nest A."/>
            <person name="van Dijk A."/>
            <person name="van Heerden A."/>
            <person name="van Vuuren N."/>
            <person name="Yilmaz N."/>
            <person name="Duong T.A."/>
            <person name="van der Merwe N.A."/>
            <person name="Wingfield M.J."/>
            <person name="Wingfield B.D."/>
        </authorList>
    </citation>
    <scope>NUCLEOTIDE SEQUENCE [LARGE SCALE GENOMIC DNA]</scope>
    <source>
        <strain evidence="5 6">CMW 18300</strain>
    </source>
</reference>
<dbReference type="EMBL" id="JAWRVE010000024">
    <property type="protein sequence ID" value="KAL1873843.1"/>
    <property type="molecule type" value="Genomic_DNA"/>
</dbReference>
<dbReference type="SUPFAM" id="SSF53335">
    <property type="entry name" value="S-adenosyl-L-methionine-dependent methyltransferases"/>
    <property type="match status" value="1"/>
</dbReference>
<dbReference type="InterPro" id="IPR018117">
    <property type="entry name" value="C5_DNA_meth_AS"/>
</dbReference>
<protein>
    <recommendedName>
        <fullName evidence="7">DNA (cytosine-5-)-methyltransferase</fullName>
    </recommendedName>
</protein>
<keyword evidence="6" id="KW-1185">Reference proteome</keyword>
<accession>A0ABR3XD02</accession>
<dbReference type="InterPro" id="IPR029063">
    <property type="entry name" value="SAM-dependent_MTases_sf"/>
</dbReference>
<keyword evidence="2 4" id="KW-0808">Transferase</keyword>
<dbReference type="Gene3D" id="3.90.120.10">
    <property type="entry name" value="DNA Methylase, subunit A, domain 2"/>
    <property type="match status" value="1"/>
</dbReference>
<evidence type="ECO:0008006" key="7">
    <source>
        <dbReference type="Google" id="ProtNLM"/>
    </source>
</evidence>
<keyword evidence="3 4" id="KW-0949">S-adenosyl-L-methionine</keyword>
<sequence>METFAGIGTFGLAAAKHGLTCAYANEADPSCVKTYEQNHCRGGPGIKNVDDRPIEQVTHDMFKKNLPRADILFGGFPCPSYSNNGKQEGFDSEKYGHYFYEIMKVIIRLQIPFVVLENVSTFATNQAFEGIKEVRKEFESAGYYMTWGVYKAVDFNLAQNRHRCFIVAVRKDLRLAPFQFSKPPGRRQGLALTDFLDPPSPPEDPSRYTLSDGGWVPNDVGKMARLVFVRDNRTLENRMSPEGLKTVGQWVPEGQTPKDSWRSGNMVYHHSGIASCILTKSDNWYQLPGHGGTDIIRQLSFREKLRLQGLPEDFQLSESPNQAQSQLGNTIPLPFAMQIMRDLQDQYPTILSSDSLTTTDCWPDVQPRDQDPEEEALMRRRLNNM</sequence>